<sequence>MLTLFLHGSFFSLYSQARLPQSGYFVNLLYISLLRNTIFQYLKQTIFFQCGKKKHSQASLLLRPFKRKWFFSC</sequence>
<evidence type="ECO:0000256" key="1">
    <source>
        <dbReference type="SAM" id="SignalP"/>
    </source>
</evidence>
<dbReference type="EMBL" id="CAADRP010001818">
    <property type="protein sequence ID" value="VFU53668.1"/>
    <property type="molecule type" value="Genomic_DNA"/>
</dbReference>
<keyword evidence="1" id="KW-0732">Signal</keyword>
<accession>A0A6N2MLJ0</accession>
<organism evidence="2">
    <name type="scientific">Salix viminalis</name>
    <name type="common">Common osier</name>
    <name type="synonym">Basket willow</name>
    <dbReference type="NCBI Taxonomy" id="40686"/>
    <lineage>
        <taxon>Eukaryota</taxon>
        <taxon>Viridiplantae</taxon>
        <taxon>Streptophyta</taxon>
        <taxon>Embryophyta</taxon>
        <taxon>Tracheophyta</taxon>
        <taxon>Spermatophyta</taxon>
        <taxon>Magnoliopsida</taxon>
        <taxon>eudicotyledons</taxon>
        <taxon>Gunneridae</taxon>
        <taxon>Pentapetalae</taxon>
        <taxon>rosids</taxon>
        <taxon>fabids</taxon>
        <taxon>Malpighiales</taxon>
        <taxon>Salicaceae</taxon>
        <taxon>Saliceae</taxon>
        <taxon>Salix</taxon>
    </lineage>
</organism>
<feature type="chain" id="PRO_5026670667" evidence="1">
    <location>
        <begin position="18"/>
        <end position="73"/>
    </location>
</feature>
<feature type="signal peptide" evidence="1">
    <location>
        <begin position="1"/>
        <end position="17"/>
    </location>
</feature>
<gene>
    <name evidence="2" type="ORF">SVIM_LOCUS372871</name>
</gene>
<protein>
    <submittedName>
        <fullName evidence="2">Uncharacterized protein</fullName>
    </submittedName>
</protein>
<evidence type="ECO:0000313" key="2">
    <source>
        <dbReference type="EMBL" id="VFU53668.1"/>
    </source>
</evidence>
<name>A0A6N2MLJ0_SALVM</name>
<dbReference type="AlphaFoldDB" id="A0A6N2MLJ0"/>
<proteinExistence type="predicted"/>
<reference evidence="2" key="1">
    <citation type="submission" date="2019-03" db="EMBL/GenBank/DDBJ databases">
        <authorList>
            <person name="Mank J."/>
            <person name="Almeida P."/>
        </authorList>
    </citation>
    <scope>NUCLEOTIDE SEQUENCE</scope>
    <source>
        <strain evidence="2">78183</strain>
    </source>
</reference>